<dbReference type="Proteomes" id="UP000676336">
    <property type="component" value="Unassembled WGS sequence"/>
</dbReference>
<dbReference type="EMBL" id="CAJOBI010115446">
    <property type="protein sequence ID" value="CAF4652986.1"/>
    <property type="molecule type" value="Genomic_DNA"/>
</dbReference>
<evidence type="ECO:0000313" key="3">
    <source>
        <dbReference type="Proteomes" id="UP000676336"/>
    </source>
</evidence>
<evidence type="ECO:0000259" key="1">
    <source>
        <dbReference type="Pfam" id="PF05699"/>
    </source>
</evidence>
<proteinExistence type="predicted"/>
<comment type="caution">
    <text evidence="2">The sequence shown here is derived from an EMBL/GenBank/DDBJ whole genome shotgun (WGS) entry which is preliminary data.</text>
</comment>
<evidence type="ECO:0000313" key="2">
    <source>
        <dbReference type="EMBL" id="CAF4652986.1"/>
    </source>
</evidence>
<dbReference type="GO" id="GO:0046983">
    <property type="term" value="F:protein dimerization activity"/>
    <property type="evidence" value="ECO:0007669"/>
    <property type="project" value="InterPro"/>
</dbReference>
<sequence length="447" mass="51078">DGTTDSSNIEQLCLLIRYVDSHTNEIYEDFLGFVPTTSSTGEAIAEHILSCLKRFKLSLANCIGQAYDGAPCMSGIFKGCQAFIKRFCPDAEYMHCSSHALNLALIDSTSSSFIRNTFGIIKSCETRWVGRNVAIETFLELYIPISNTLDVLRIEGDSSSQQLYHPVNSFETIVCTCITSFLLSEITPLSRLLQTSTIDFGVAHQHVLSLLKTFHIRQTNASDYFKNIVFEQAIEVAKELFVQPEVPRSYQRRNGQSILDPEEFYRDHVFLPFLIELKANVDKRLSVFSHTRIQLLTQVRPECITAAACSTTELYKKLKQEFSERLPQPLQLFGEVERWKIECIDLMKKPNGYNLWMSDLLTKCNPVFYPNIHFLLVFLATLPVTTSSAERAFSSLKRIKTYCRSTMVEDRLNGLAVAFIHKNVEINPHKILDLFVQRNQRRFDFGL</sequence>
<organism evidence="2 3">
    <name type="scientific">Rotaria magnacalcarata</name>
    <dbReference type="NCBI Taxonomy" id="392030"/>
    <lineage>
        <taxon>Eukaryota</taxon>
        <taxon>Metazoa</taxon>
        <taxon>Spiralia</taxon>
        <taxon>Gnathifera</taxon>
        <taxon>Rotifera</taxon>
        <taxon>Eurotatoria</taxon>
        <taxon>Bdelloidea</taxon>
        <taxon>Philodinida</taxon>
        <taxon>Philodinidae</taxon>
        <taxon>Rotaria</taxon>
    </lineage>
</organism>
<dbReference type="InterPro" id="IPR012337">
    <property type="entry name" value="RNaseH-like_sf"/>
</dbReference>
<name>A0A8S2ZQ60_9BILA</name>
<dbReference type="SUPFAM" id="SSF53098">
    <property type="entry name" value="Ribonuclease H-like"/>
    <property type="match status" value="1"/>
</dbReference>
<dbReference type="PANTHER" id="PTHR46289:SF17">
    <property type="entry name" value="HAT C-TERMINAL DIMERISATION DOMAIN-CONTAINING PROTEIN"/>
    <property type="match status" value="1"/>
</dbReference>
<feature type="non-terminal residue" evidence="2">
    <location>
        <position position="1"/>
    </location>
</feature>
<feature type="domain" description="HAT C-terminal dimerisation" evidence="1">
    <location>
        <begin position="364"/>
        <end position="423"/>
    </location>
</feature>
<dbReference type="Pfam" id="PF05699">
    <property type="entry name" value="Dimer_Tnp_hAT"/>
    <property type="match status" value="1"/>
</dbReference>
<gene>
    <name evidence="2" type="ORF">SMN809_LOCUS41183</name>
</gene>
<dbReference type="InterPro" id="IPR008906">
    <property type="entry name" value="HATC_C_dom"/>
</dbReference>
<dbReference type="PANTHER" id="PTHR46289">
    <property type="entry name" value="52 KDA REPRESSOR OF THE INHIBITOR OF THE PROTEIN KINASE-LIKE PROTEIN-RELATED"/>
    <property type="match status" value="1"/>
</dbReference>
<protein>
    <recommendedName>
        <fullName evidence="1">HAT C-terminal dimerisation domain-containing protein</fullName>
    </recommendedName>
</protein>
<dbReference type="InterPro" id="IPR052958">
    <property type="entry name" value="IFN-induced_PKR_regulator"/>
</dbReference>
<accession>A0A8S2ZQ60</accession>
<reference evidence="2" key="1">
    <citation type="submission" date="2021-02" db="EMBL/GenBank/DDBJ databases">
        <authorList>
            <person name="Nowell W R."/>
        </authorList>
    </citation>
    <scope>NUCLEOTIDE SEQUENCE</scope>
</reference>
<dbReference type="AlphaFoldDB" id="A0A8S2ZQ60"/>